<feature type="chain" id="PRO_5003162635" evidence="2">
    <location>
        <begin position="41"/>
        <end position="155"/>
    </location>
</feature>
<evidence type="ECO:0000313" key="4">
    <source>
        <dbReference type="Proteomes" id="UP000002357"/>
    </source>
</evidence>
<gene>
    <name evidence="3" type="ORF">SCLAV_5244a</name>
</gene>
<protein>
    <submittedName>
        <fullName evidence="3">Secreted peptidase</fullName>
    </submittedName>
</protein>
<evidence type="ECO:0000256" key="2">
    <source>
        <dbReference type="SAM" id="SignalP"/>
    </source>
</evidence>
<feature type="region of interest" description="Disordered" evidence="1">
    <location>
        <begin position="127"/>
        <end position="155"/>
    </location>
</feature>
<accession>E2PZ55</accession>
<dbReference type="InterPro" id="IPR018392">
    <property type="entry name" value="LysM"/>
</dbReference>
<keyword evidence="4" id="KW-1185">Reference proteome</keyword>
<dbReference type="Proteomes" id="UP000002357">
    <property type="component" value="Chromosome"/>
</dbReference>
<dbReference type="eggNOG" id="COG1652">
    <property type="taxonomic scope" value="Bacteria"/>
</dbReference>
<reference evidence="3 4" key="1">
    <citation type="journal article" date="2010" name="Genome Biol. Evol.">
        <title>The sequence of a 1.8-mb bacterial linear plasmid reveals a rich evolutionary reservoir of secondary metabolic pathways.</title>
        <authorList>
            <person name="Medema M.H."/>
            <person name="Trefzer A."/>
            <person name="Kovalchuk A."/>
            <person name="van den Berg M."/>
            <person name="Mueller U."/>
            <person name="Heijne W."/>
            <person name="Wu L."/>
            <person name="Alam M.T."/>
            <person name="Ronning C.M."/>
            <person name="Nierman W.C."/>
            <person name="Bovenberg R.A.L."/>
            <person name="Breitling R."/>
            <person name="Takano E."/>
        </authorList>
    </citation>
    <scope>NUCLEOTIDE SEQUENCE [LARGE SCALE GENOMIC DNA]</scope>
    <source>
        <strain evidence="4">ATCC 27064 / DSM 738 / JCM 4710 / NBRC 13307 / NCIMB 12785 / NRRL 3585 / VKM Ac-602</strain>
    </source>
</reference>
<dbReference type="InterPro" id="IPR036779">
    <property type="entry name" value="LysM_dom_sf"/>
</dbReference>
<evidence type="ECO:0000313" key="3">
    <source>
        <dbReference type="EMBL" id="EFG10316.1"/>
    </source>
</evidence>
<organism evidence="3 4">
    <name type="scientific">Streptomyces clavuligerus</name>
    <dbReference type="NCBI Taxonomy" id="1901"/>
    <lineage>
        <taxon>Bacteria</taxon>
        <taxon>Bacillati</taxon>
        <taxon>Actinomycetota</taxon>
        <taxon>Actinomycetes</taxon>
        <taxon>Kitasatosporales</taxon>
        <taxon>Streptomycetaceae</taxon>
        <taxon>Streptomyces</taxon>
    </lineage>
</organism>
<proteinExistence type="predicted"/>
<dbReference type="AlphaFoldDB" id="E2PZ55"/>
<name>E2PZ55_STRCL</name>
<dbReference type="EMBL" id="CM000913">
    <property type="protein sequence ID" value="EFG10316.1"/>
    <property type="molecule type" value="Genomic_DNA"/>
</dbReference>
<dbReference type="CDD" id="cd00118">
    <property type="entry name" value="LysM"/>
    <property type="match status" value="1"/>
</dbReference>
<keyword evidence="2" id="KW-0732">Signal</keyword>
<dbReference type="Gene3D" id="3.10.350.10">
    <property type="entry name" value="LysM domain"/>
    <property type="match status" value="1"/>
</dbReference>
<sequence length="155" mass="15247">MPQGKHRRTRNRSITRGLLAAGTGGAALALPLIGASGAHAASASAAAPSAAVAPATAERSAAAPAGAARDGAPEAAVHRVVAGDHLARIAEERQIPGGWQRLYADNREAVGGDPALIHPGLELTLAAGADGRDRDRGDDRPAARAAAAAGGQGPA</sequence>
<evidence type="ECO:0000256" key="1">
    <source>
        <dbReference type="SAM" id="MobiDB-lite"/>
    </source>
</evidence>
<feature type="signal peptide" evidence="2">
    <location>
        <begin position="1"/>
        <end position="40"/>
    </location>
</feature>
<feature type="non-terminal residue" evidence="3">
    <location>
        <position position="155"/>
    </location>
</feature>
<feature type="compositionally biased region" description="Basic and acidic residues" evidence="1">
    <location>
        <begin position="130"/>
        <end position="142"/>
    </location>
</feature>
<feature type="region of interest" description="Disordered" evidence="1">
    <location>
        <begin position="43"/>
        <end position="73"/>
    </location>
</feature>